<dbReference type="AlphaFoldDB" id="A0A4V3JNI0"/>
<evidence type="ECO:0000313" key="3">
    <source>
        <dbReference type="Proteomes" id="UP000297871"/>
    </source>
</evidence>
<organism evidence="2 3">
    <name type="scientific">Leptospira koniambonensis</name>
    <dbReference type="NCBI Taxonomy" id="2484950"/>
    <lineage>
        <taxon>Bacteria</taxon>
        <taxon>Pseudomonadati</taxon>
        <taxon>Spirochaetota</taxon>
        <taxon>Spirochaetia</taxon>
        <taxon>Leptospirales</taxon>
        <taxon>Leptospiraceae</taxon>
        <taxon>Leptospira</taxon>
    </lineage>
</organism>
<keyword evidence="3" id="KW-1185">Reference proteome</keyword>
<dbReference type="Proteomes" id="UP000297871">
    <property type="component" value="Unassembled WGS sequence"/>
</dbReference>
<gene>
    <name evidence="2" type="ORF">EHQ52_11185</name>
</gene>
<evidence type="ECO:0000313" key="2">
    <source>
        <dbReference type="EMBL" id="TGL35039.1"/>
    </source>
</evidence>
<name>A0A4V3JNI0_9LEPT</name>
<sequence length="440" mass="48979">MKNGITIQGIITEETDIYIRVKTSGGVQGKLEKRFVENIFDEVSGLPKKTKSVLNEAENTDPILEPNRKKEEGSPNPQPEELPPFIEIPSKESKTESLITPLENSKTDSKPVAVLPQIKHHTLEFYAGLGLGRYKSPGAKFSNRYQDIEVGITDQTISAPIHNSGNDSLSNSFGLNYYWKNISVSLDYHQYRGKTNHKNLGYFPDSSSGTLVPVPFFSLSNLPENQNISKGDLSYLVYSNSIIKVRPLIGMLESHGSINDHHTLFTVINYGTSRLPYSGIQNGNISEIMKGWISGLKLSFPINERWEIRLESSFLSLSGNRSYNAITPAAAYQPDLVTSGEPTTLISILLETVKWRAKGQYYGIKIFYNFNSGLSLWIGADSIGWQYKLETLANFSVNREPTLAGEIGRQALINLIAKSGIPSSQSQSVEIGLMKRFEFL</sequence>
<accession>A0A4V3JNI0</accession>
<comment type="caution">
    <text evidence="2">The sequence shown here is derived from an EMBL/GenBank/DDBJ whole genome shotgun (WGS) entry which is preliminary data.</text>
</comment>
<dbReference type="OrthoDB" id="316314at2"/>
<dbReference type="RefSeq" id="WP_135615234.1">
    <property type="nucleotide sequence ID" value="NZ_RQFY01000004.1"/>
</dbReference>
<dbReference type="EMBL" id="RQFY01000004">
    <property type="protein sequence ID" value="TGL35039.1"/>
    <property type="molecule type" value="Genomic_DNA"/>
</dbReference>
<feature type="region of interest" description="Disordered" evidence="1">
    <location>
        <begin position="47"/>
        <end position="89"/>
    </location>
</feature>
<proteinExistence type="predicted"/>
<protein>
    <submittedName>
        <fullName evidence="2">Uncharacterized protein</fullName>
    </submittedName>
</protein>
<evidence type="ECO:0000256" key="1">
    <source>
        <dbReference type="SAM" id="MobiDB-lite"/>
    </source>
</evidence>
<reference evidence="2" key="1">
    <citation type="journal article" date="2019" name="PLoS Negl. Trop. Dis.">
        <title>Revisiting the worldwide diversity of Leptospira species in the environment.</title>
        <authorList>
            <person name="Vincent A.T."/>
            <person name="Schiettekatte O."/>
            <person name="Bourhy P."/>
            <person name="Veyrier F.J."/>
            <person name="Picardeau M."/>
        </authorList>
    </citation>
    <scope>NUCLEOTIDE SEQUENCE [LARGE SCALE GENOMIC DNA]</scope>
    <source>
        <strain evidence="2">201800265</strain>
    </source>
</reference>